<gene>
    <name evidence="2" type="ORF">E2562_016890</name>
</gene>
<dbReference type="Proteomes" id="UP000479710">
    <property type="component" value="Unassembled WGS sequence"/>
</dbReference>
<accession>A0A6G1DZG5</accession>
<comment type="caution">
    <text evidence="2">The sequence shown here is derived from an EMBL/GenBank/DDBJ whole genome shotgun (WGS) entry which is preliminary data.</text>
</comment>
<dbReference type="AlphaFoldDB" id="A0A6G1DZG5"/>
<feature type="domain" description="KIB1-4 beta-propeller" evidence="1">
    <location>
        <begin position="3"/>
        <end position="81"/>
    </location>
</feature>
<dbReference type="OrthoDB" id="686362at2759"/>
<dbReference type="Pfam" id="PF03478">
    <property type="entry name" value="Beta-prop_KIB1-4"/>
    <property type="match status" value="1"/>
</dbReference>
<organism evidence="2 3">
    <name type="scientific">Oryza meyeriana var. granulata</name>
    <dbReference type="NCBI Taxonomy" id="110450"/>
    <lineage>
        <taxon>Eukaryota</taxon>
        <taxon>Viridiplantae</taxon>
        <taxon>Streptophyta</taxon>
        <taxon>Embryophyta</taxon>
        <taxon>Tracheophyta</taxon>
        <taxon>Spermatophyta</taxon>
        <taxon>Magnoliopsida</taxon>
        <taxon>Liliopsida</taxon>
        <taxon>Poales</taxon>
        <taxon>Poaceae</taxon>
        <taxon>BOP clade</taxon>
        <taxon>Oryzoideae</taxon>
        <taxon>Oryzeae</taxon>
        <taxon>Oryzinae</taxon>
        <taxon>Oryza</taxon>
        <taxon>Oryza meyeriana</taxon>
    </lineage>
</organism>
<dbReference type="EMBL" id="SPHZ02000005">
    <property type="protein sequence ID" value="KAF0917083.1"/>
    <property type="molecule type" value="Genomic_DNA"/>
</dbReference>
<name>A0A6G1DZG5_9ORYZ</name>
<evidence type="ECO:0000259" key="1">
    <source>
        <dbReference type="Pfam" id="PF03478"/>
    </source>
</evidence>
<keyword evidence="3" id="KW-1185">Reference proteome</keyword>
<dbReference type="InterPro" id="IPR005174">
    <property type="entry name" value="KIB1-4_b-propeller"/>
</dbReference>
<reference evidence="2 3" key="1">
    <citation type="submission" date="2019-11" db="EMBL/GenBank/DDBJ databases">
        <title>Whole genome sequence of Oryza granulata.</title>
        <authorList>
            <person name="Li W."/>
        </authorList>
    </citation>
    <scope>NUCLEOTIDE SEQUENCE [LARGE SCALE GENOMIC DNA]</scope>
    <source>
        <strain evidence="3">cv. Menghai</strain>
        <tissue evidence="2">Leaf</tissue>
    </source>
</reference>
<protein>
    <recommendedName>
        <fullName evidence="1">KIB1-4 beta-propeller domain-containing protein</fullName>
    </recommendedName>
</protein>
<evidence type="ECO:0000313" key="3">
    <source>
        <dbReference type="Proteomes" id="UP000479710"/>
    </source>
</evidence>
<sequence length="127" mass="14307">MVVRCSPHPGEPTSAFKVFRMVLAEPPAADVVQFQHYIWRELPSLDGRMLFVGHGCSRSYEADQYPVGIEGIYFFDDRVIQDPVMLQQGGAPLYRCSDSGKWTEAPPQVDRCFPVQGPSNYSPQEII</sequence>
<proteinExistence type="predicted"/>
<evidence type="ECO:0000313" key="2">
    <source>
        <dbReference type="EMBL" id="KAF0917083.1"/>
    </source>
</evidence>